<reference evidence="2 3" key="1">
    <citation type="journal article" date="2019" name="Sci. Rep.">
        <title>Orb-weaving spider Araneus ventricosus genome elucidates the spidroin gene catalogue.</title>
        <authorList>
            <person name="Kono N."/>
            <person name="Nakamura H."/>
            <person name="Ohtoshi R."/>
            <person name="Moran D.A.P."/>
            <person name="Shinohara A."/>
            <person name="Yoshida Y."/>
            <person name="Fujiwara M."/>
            <person name="Mori M."/>
            <person name="Tomita M."/>
            <person name="Arakawa K."/>
        </authorList>
    </citation>
    <scope>NUCLEOTIDE SEQUENCE [LARGE SCALE GENOMIC DNA]</scope>
</reference>
<keyword evidence="1" id="KW-0472">Membrane</keyword>
<organism evidence="2 3">
    <name type="scientific">Araneus ventricosus</name>
    <name type="common">Orbweaver spider</name>
    <name type="synonym">Epeira ventricosa</name>
    <dbReference type="NCBI Taxonomy" id="182803"/>
    <lineage>
        <taxon>Eukaryota</taxon>
        <taxon>Metazoa</taxon>
        <taxon>Ecdysozoa</taxon>
        <taxon>Arthropoda</taxon>
        <taxon>Chelicerata</taxon>
        <taxon>Arachnida</taxon>
        <taxon>Araneae</taxon>
        <taxon>Araneomorphae</taxon>
        <taxon>Entelegynae</taxon>
        <taxon>Araneoidea</taxon>
        <taxon>Araneidae</taxon>
        <taxon>Araneus</taxon>
    </lineage>
</organism>
<proteinExistence type="predicted"/>
<evidence type="ECO:0000256" key="1">
    <source>
        <dbReference type="SAM" id="Phobius"/>
    </source>
</evidence>
<keyword evidence="1" id="KW-0812">Transmembrane</keyword>
<dbReference type="AlphaFoldDB" id="A0A4Y2EV32"/>
<keyword evidence="3" id="KW-1185">Reference proteome</keyword>
<name>A0A4Y2EV32_ARAVE</name>
<evidence type="ECO:0000313" key="2">
    <source>
        <dbReference type="EMBL" id="GBM33073.1"/>
    </source>
</evidence>
<dbReference type="EMBL" id="BGPR01000724">
    <property type="protein sequence ID" value="GBM33073.1"/>
    <property type="molecule type" value="Genomic_DNA"/>
</dbReference>
<feature type="transmembrane region" description="Helical" evidence="1">
    <location>
        <begin position="152"/>
        <end position="175"/>
    </location>
</feature>
<dbReference type="Proteomes" id="UP000499080">
    <property type="component" value="Unassembled WGS sequence"/>
</dbReference>
<comment type="caution">
    <text evidence="2">The sequence shown here is derived from an EMBL/GenBank/DDBJ whole genome shotgun (WGS) entry which is preliminary data.</text>
</comment>
<accession>A0A4Y2EV32</accession>
<protein>
    <submittedName>
        <fullName evidence="2">Uncharacterized protein</fullName>
    </submittedName>
</protein>
<gene>
    <name evidence="2" type="ORF">AVEN_9618_1</name>
</gene>
<sequence length="211" mass="23974">MYKTILFVYRFYVLEFKSNFFSSVTKSVPQSCPALPWHSRALNGSRCNTEAGVLVAITGHDPPPPEGGAFYDWWGSPPFQEKRERAHLYGGFSSTNPREVTQMQTILGPISLVLTLPSRPDRSIGRAKRRSCGQERTRDNLSQETNSALQCIAIWSFLCFSCQMLILLFKIAYICRTDITIQLRDGQSDNSVALNRMEEKLAFDFDSIFQL</sequence>
<keyword evidence="1" id="KW-1133">Transmembrane helix</keyword>
<evidence type="ECO:0000313" key="3">
    <source>
        <dbReference type="Proteomes" id="UP000499080"/>
    </source>
</evidence>